<evidence type="ECO:0000313" key="3">
    <source>
        <dbReference type="EMBL" id="KAF0893768.1"/>
    </source>
</evidence>
<dbReference type="Pfam" id="PF00665">
    <property type="entry name" value="rve"/>
    <property type="match status" value="1"/>
</dbReference>
<protein>
    <recommendedName>
        <fullName evidence="2">Integrase catalytic domain-containing protein</fullName>
    </recommendedName>
</protein>
<dbReference type="InterPro" id="IPR001584">
    <property type="entry name" value="Integrase_cat-core"/>
</dbReference>
<dbReference type="Gene3D" id="3.30.420.10">
    <property type="entry name" value="Ribonuclease H-like superfamily/Ribonuclease H"/>
    <property type="match status" value="1"/>
</dbReference>
<dbReference type="OrthoDB" id="1938712at2759"/>
<dbReference type="PANTHER" id="PTHR35046:SF26">
    <property type="entry name" value="RNA-DIRECTED DNA POLYMERASE"/>
    <property type="match status" value="1"/>
</dbReference>
<proteinExistence type="predicted"/>
<evidence type="ECO:0000313" key="4">
    <source>
        <dbReference type="Proteomes" id="UP000479710"/>
    </source>
</evidence>
<dbReference type="PROSITE" id="PS50994">
    <property type="entry name" value="INTEGRASE"/>
    <property type="match status" value="1"/>
</dbReference>
<accession>A0A6G1C027</accession>
<name>A0A6G1C027_9ORYZ</name>
<dbReference type="Proteomes" id="UP000479710">
    <property type="component" value="Unassembled WGS sequence"/>
</dbReference>
<evidence type="ECO:0000259" key="2">
    <source>
        <dbReference type="PROSITE" id="PS50994"/>
    </source>
</evidence>
<dbReference type="EMBL" id="SPHZ02000011">
    <property type="protein sequence ID" value="KAF0893768.1"/>
    <property type="molecule type" value="Genomic_DNA"/>
</dbReference>
<dbReference type="GO" id="GO:0003676">
    <property type="term" value="F:nucleic acid binding"/>
    <property type="evidence" value="ECO:0007669"/>
    <property type="project" value="InterPro"/>
</dbReference>
<keyword evidence="4" id="KW-1185">Reference proteome</keyword>
<dbReference type="InterPro" id="IPR012337">
    <property type="entry name" value="RNaseH-like_sf"/>
</dbReference>
<feature type="region of interest" description="Disordered" evidence="1">
    <location>
        <begin position="152"/>
        <end position="174"/>
    </location>
</feature>
<evidence type="ECO:0000256" key="1">
    <source>
        <dbReference type="SAM" id="MobiDB-lite"/>
    </source>
</evidence>
<dbReference type="PANTHER" id="PTHR35046">
    <property type="entry name" value="ZINC KNUCKLE (CCHC-TYPE) FAMILY PROTEIN"/>
    <property type="match status" value="1"/>
</dbReference>
<gene>
    <name evidence="3" type="ORF">E2562_029664</name>
</gene>
<organism evidence="3 4">
    <name type="scientific">Oryza meyeriana var. granulata</name>
    <dbReference type="NCBI Taxonomy" id="110450"/>
    <lineage>
        <taxon>Eukaryota</taxon>
        <taxon>Viridiplantae</taxon>
        <taxon>Streptophyta</taxon>
        <taxon>Embryophyta</taxon>
        <taxon>Tracheophyta</taxon>
        <taxon>Spermatophyta</taxon>
        <taxon>Magnoliopsida</taxon>
        <taxon>Liliopsida</taxon>
        <taxon>Poales</taxon>
        <taxon>Poaceae</taxon>
        <taxon>BOP clade</taxon>
        <taxon>Oryzoideae</taxon>
        <taxon>Oryzeae</taxon>
        <taxon>Oryzinae</taxon>
        <taxon>Oryza</taxon>
        <taxon>Oryza meyeriana</taxon>
    </lineage>
</organism>
<sequence>MPLPVPQAVWTDIGLDFVEALPRVGGKSVILTVVDRFSKYCHFIALAHPYSAESVARAFFTDIVRLHGVPQSMVSDRDPVFTSTFWRELMRLMGTRLHIREELHLGLRGGRHAPQRRAPRIRLLLGMHRGGSMAELRREVEEQQRVVGLKEEAMEQEGRWRKEKKTTAAPTNYP</sequence>
<comment type="caution">
    <text evidence="3">The sequence shown here is derived from an EMBL/GenBank/DDBJ whole genome shotgun (WGS) entry which is preliminary data.</text>
</comment>
<dbReference type="SUPFAM" id="SSF53098">
    <property type="entry name" value="Ribonuclease H-like"/>
    <property type="match status" value="1"/>
</dbReference>
<dbReference type="InterPro" id="IPR036397">
    <property type="entry name" value="RNaseH_sf"/>
</dbReference>
<dbReference type="AlphaFoldDB" id="A0A6G1C027"/>
<dbReference type="GO" id="GO:0015074">
    <property type="term" value="P:DNA integration"/>
    <property type="evidence" value="ECO:0007669"/>
    <property type="project" value="InterPro"/>
</dbReference>
<feature type="domain" description="Integrase catalytic" evidence="2">
    <location>
        <begin position="1"/>
        <end position="97"/>
    </location>
</feature>
<reference evidence="3 4" key="1">
    <citation type="submission" date="2019-11" db="EMBL/GenBank/DDBJ databases">
        <title>Whole genome sequence of Oryza granulata.</title>
        <authorList>
            <person name="Li W."/>
        </authorList>
    </citation>
    <scope>NUCLEOTIDE SEQUENCE [LARGE SCALE GENOMIC DNA]</scope>
    <source>
        <strain evidence="4">cv. Menghai</strain>
        <tissue evidence="3">Leaf</tissue>
    </source>
</reference>